<comment type="caution">
    <text evidence="1">The sequence shown here is derived from an EMBL/GenBank/DDBJ whole genome shotgun (WGS) entry which is preliminary data.</text>
</comment>
<sequence length="122" mass="13017">MTVKVAGPAALLVAKLHKIAERADDAPHRLNDKDAHDAYRILLTYESAVLVQGFRLMASTDTSREVTVEAAGYLARLFSDGPHSIGAIMAGRAEEGVGEPEQVSAAVSFLAADLLDELNWAV</sequence>
<protein>
    <recommendedName>
        <fullName evidence="3">DNA-packaging protein</fullName>
    </recommendedName>
</protein>
<dbReference type="Proteomes" id="UP001501586">
    <property type="component" value="Unassembled WGS sequence"/>
</dbReference>
<accession>A0ABP8EFC6</accession>
<gene>
    <name evidence="1" type="ORF">GCM10022261_02200</name>
</gene>
<reference evidence="2" key="1">
    <citation type="journal article" date="2019" name="Int. J. Syst. Evol. Microbiol.">
        <title>The Global Catalogue of Microorganisms (GCM) 10K type strain sequencing project: providing services to taxonomists for standard genome sequencing and annotation.</title>
        <authorList>
            <consortium name="The Broad Institute Genomics Platform"/>
            <consortium name="The Broad Institute Genome Sequencing Center for Infectious Disease"/>
            <person name="Wu L."/>
            <person name="Ma J."/>
        </authorList>
    </citation>
    <scope>NUCLEOTIDE SEQUENCE [LARGE SCALE GENOMIC DNA]</scope>
    <source>
        <strain evidence="2">JCM 17458</strain>
    </source>
</reference>
<proteinExistence type="predicted"/>
<evidence type="ECO:0000313" key="2">
    <source>
        <dbReference type="Proteomes" id="UP001501586"/>
    </source>
</evidence>
<evidence type="ECO:0008006" key="3">
    <source>
        <dbReference type="Google" id="ProtNLM"/>
    </source>
</evidence>
<organism evidence="1 2">
    <name type="scientific">Brevibacterium daeguense</name>
    <dbReference type="NCBI Taxonomy" id="909936"/>
    <lineage>
        <taxon>Bacteria</taxon>
        <taxon>Bacillati</taxon>
        <taxon>Actinomycetota</taxon>
        <taxon>Actinomycetes</taxon>
        <taxon>Micrococcales</taxon>
        <taxon>Brevibacteriaceae</taxon>
        <taxon>Brevibacterium</taxon>
    </lineage>
</organism>
<dbReference type="EMBL" id="BAABAZ010000003">
    <property type="protein sequence ID" value="GAA4282689.1"/>
    <property type="molecule type" value="Genomic_DNA"/>
</dbReference>
<name>A0ABP8EFC6_9MICO</name>
<keyword evidence="2" id="KW-1185">Reference proteome</keyword>
<evidence type="ECO:0000313" key="1">
    <source>
        <dbReference type="EMBL" id="GAA4282689.1"/>
    </source>
</evidence>